<protein>
    <submittedName>
        <fullName evidence="7">YitT family protein</fullName>
    </submittedName>
</protein>
<gene>
    <name evidence="7" type="ORF">EDM57_19440</name>
</gene>
<sequence>MMRRALQSVQRYGLILFGACLLAFAYYHINFQNHLSEGGFVGLGLLAKYAFDLSPAVMILFLDIPLFLVAWLVRGRQFIWDTIFASLAFTGFYELFEQFSPIVMDMSQVMPLASVLSGVLTGLGTGLVLRYGAATGGDDILSLLLSKYTGLSIGTIFLLLDAMVLGLSFWYVPMKEMLYTILAVVISSQVITWTVNAGNAGITAEEEAHGHGNVSMTHQ</sequence>
<keyword evidence="4 6" id="KW-1133">Transmembrane helix</keyword>
<evidence type="ECO:0000256" key="6">
    <source>
        <dbReference type="SAM" id="Phobius"/>
    </source>
</evidence>
<dbReference type="AlphaFoldDB" id="A0A3M8AQL7"/>
<evidence type="ECO:0000256" key="3">
    <source>
        <dbReference type="ARBA" id="ARBA00022692"/>
    </source>
</evidence>
<dbReference type="InterPro" id="IPR003740">
    <property type="entry name" value="YitT"/>
</dbReference>
<evidence type="ECO:0000256" key="2">
    <source>
        <dbReference type="ARBA" id="ARBA00022475"/>
    </source>
</evidence>
<dbReference type="GO" id="GO:0005886">
    <property type="term" value="C:plasma membrane"/>
    <property type="evidence" value="ECO:0007669"/>
    <property type="project" value="UniProtKB-SubCell"/>
</dbReference>
<feature type="transmembrane region" description="Helical" evidence="6">
    <location>
        <begin position="150"/>
        <end position="171"/>
    </location>
</feature>
<dbReference type="Pfam" id="PF02588">
    <property type="entry name" value="YitT_membrane"/>
    <property type="match status" value="1"/>
</dbReference>
<evidence type="ECO:0000256" key="1">
    <source>
        <dbReference type="ARBA" id="ARBA00004651"/>
    </source>
</evidence>
<comment type="caution">
    <text evidence="7">The sequence shown here is derived from an EMBL/GenBank/DDBJ whole genome shotgun (WGS) entry which is preliminary data.</text>
</comment>
<accession>A0A3M8AQL7</accession>
<keyword evidence="3 6" id="KW-0812">Transmembrane</keyword>
<dbReference type="EMBL" id="RHHS01000048">
    <property type="protein sequence ID" value="RNB53472.1"/>
    <property type="molecule type" value="Genomic_DNA"/>
</dbReference>
<feature type="transmembrane region" description="Helical" evidence="6">
    <location>
        <begin position="108"/>
        <end position="129"/>
    </location>
</feature>
<dbReference type="OrthoDB" id="2865957at2"/>
<dbReference type="PANTHER" id="PTHR33545:SF10">
    <property type="entry name" value="UPF0750 MEMBRANE PROTEIN YPJC"/>
    <property type="match status" value="1"/>
</dbReference>
<proteinExistence type="predicted"/>
<feature type="transmembrane region" description="Helical" evidence="6">
    <location>
        <begin position="49"/>
        <end position="71"/>
    </location>
</feature>
<keyword evidence="8" id="KW-1185">Reference proteome</keyword>
<keyword evidence="2" id="KW-1003">Cell membrane</keyword>
<comment type="subcellular location">
    <subcellularLocation>
        <location evidence="1">Cell membrane</location>
        <topology evidence="1">Multi-pass membrane protein</topology>
    </subcellularLocation>
</comment>
<organism evidence="7 8">
    <name type="scientific">Brevibacillus gelatini</name>
    <dbReference type="NCBI Taxonomy" id="1655277"/>
    <lineage>
        <taxon>Bacteria</taxon>
        <taxon>Bacillati</taxon>
        <taxon>Bacillota</taxon>
        <taxon>Bacilli</taxon>
        <taxon>Bacillales</taxon>
        <taxon>Paenibacillaceae</taxon>
        <taxon>Brevibacillus</taxon>
    </lineage>
</organism>
<reference evidence="7 8" key="1">
    <citation type="submission" date="2018-10" db="EMBL/GenBank/DDBJ databases">
        <title>Phylogenomics of Brevibacillus.</title>
        <authorList>
            <person name="Dunlap C."/>
        </authorList>
    </citation>
    <scope>NUCLEOTIDE SEQUENCE [LARGE SCALE GENOMIC DNA]</scope>
    <source>
        <strain evidence="7 8">DSM 100115</strain>
    </source>
</reference>
<evidence type="ECO:0000256" key="5">
    <source>
        <dbReference type="ARBA" id="ARBA00023136"/>
    </source>
</evidence>
<evidence type="ECO:0000313" key="8">
    <source>
        <dbReference type="Proteomes" id="UP000268829"/>
    </source>
</evidence>
<dbReference type="Proteomes" id="UP000268829">
    <property type="component" value="Unassembled WGS sequence"/>
</dbReference>
<evidence type="ECO:0000313" key="7">
    <source>
        <dbReference type="EMBL" id="RNB53472.1"/>
    </source>
</evidence>
<dbReference type="PANTHER" id="PTHR33545">
    <property type="entry name" value="UPF0750 MEMBRANE PROTEIN YITT-RELATED"/>
    <property type="match status" value="1"/>
</dbReference>
<name>A0A3M8AQL7_9BACL</name>
<dbReference type="InterPro" id="IPR051461">
    <property type="entry name" value="UPF0750_membrane"/>
</dbReference>
<dbReference type="RefSeq" id="WP_122906351.1">
    <property type="nucleotide sequence ID" value="NZ_RHHS01000048.1"/>
</dbReference>
<feature type="transmembrane region" description="Helical" evidence="6">
    <location>
        <begin position="12"/>
        <end position="29"/>
    </location>
</feature>
<evidence type="ECO:0000256" key="4">
    <source>
        <dbReference type="ARBA" id="ARBA00022989"/>
    </source>
</evidence>
<keyword evidence="5 6" id="KW-0472">Membrane</keyword>